<sequence length="205" mass="23021">MKKEKDYMQDIAEIRSMMERSSKFLSLAGWAGILAGIYALVAVYIAYEYLALTPEALLSDPESSFSGLWELLILGIILLALAVGTAIFLSSRKASEKGEKLWNPTSRRLLEQMAVPLITGGILILMTISLGYIGLLLPFSLLFYGLALFNAGKYTYSEVKFLGLIEIVLGLLSFRFPQWGLYFWATGFGAVHIIYGIYMHYRYEK</sequence>
<keyword evidence="1" id="KW-0472">Membrane</keyword>
<reference evidence="3" key="1">
    <citation type="journal article" date="2019" name="Int. J. Syst. Evol. Microbiol.">
        <title>The Global Catalogue of Microorganisms (GCM) 10K type strain sequencing project: providing services to taxonomists for standard genome sequencing and annotation.</title>
        <authorList>
            <consortium name="The Broad Institute Genomics Platform"/>
            <consortium name="The Broad Institute Genome Sequencing Center for Infectious Disease"/>
            <person name="Wu L."/>
            <person name="Ma J."/>
        </authorList>
    </citation>
    <scope>NUCLEOTIDE SEQUENCE [LARGE SCALE GENOMIC DNA]</scope>
    <source>
        <strain evidence="3">KCTC 42585</strain>
    </source>
</reference>
<gene>
    <name evidence="2" type="ORF">ACFSTG_07305</name>
</gene>
<name>A0ABW5IWA9_9FLAO</name>
<evidence type="ECO:0000256" key="1">
    <source>
        <dbReference type="SAM" id="Phobius"/>
    </source>
</evidence>
<keyword evidence="1" id="KW-1133">Transmembrane helix</keyword>
<evidence type="ECO:0008006" key="4">
    <source>
        <dbReference type="Google" id="ProtNLM"/>
    </source>
</evidence>
<feature type="transmembrane region" description="Helical" evidence="1">
    <location>
        <begin position="182"/>
        <end position="201"/>
    </location>
</feature>
<evidence type="ECO:0000313" key="2">
    <source>
        <dbReference type="EMBL" id="MFD2517695.1"/>
    </source>
</evidence>
<protein>
    <recommendedName>
        <fullName evidence="4">Tripartite tricarboxylate transporter TctB family protein</fullName>
    </recommendedName>
</protein>
<dbReference type="RefSeq" id="WP_380750347.1">
    <property type="nucleotide sequence ID" value="NZ_JBHULT010000006.1"/>
</dbReference>
<evidence type="ECO:0000313" key="3">
    <source>
        <dbReference type="Proteomes" id="UP001597468"/>
    </source>
</evidence>
<dbReference type="Proteomes" id="UP001597468">
    <property type="component" value="Unassembled WGS sequence"/>
</dbReference>
<keyword evidence="1" id="KW-0812">Transmembrane</keyword>
<feature type="transmembrane region" description="Helical" evidence="1">
    <location>
        <begin position="24"/>
        <end position="47"/>
    </location>
</feature>
<feature type="transmembrane region" description="Helical" evidence="1">
    <location>
        <begin position="67"/>
        <end position="89"/>
    </location>
</feature>
<proteinExistence type="predicted"/>
<comment type="caution">
    <text evidence="2">The sequence shown here is derived from an EMBL/GenBank/DDBJ whole genome shotgun (WGS) entry which is preliminary data.</text>
</comment>
<organism evidence="2 3">
    <name type="scientific">Salinimicrobium flavum</name>
    <dbReference type="NCBI Taxonomy" id="1737065"/>
    <lineage>
        <taxon>Bacteria</taxon>
        <taxon>Pseudomonadati</taxon>
        <taxon>Bacteroidota</taxon>
        <taxon>Flavobacteriia</taxon>
        <taxon>Flavobacteriales</taxon>
        <taxon>Flavobacteriaceae</taxon>
        <taxon>Salinimicrobium</taxon>
    </lineage>
</organism>
<accession>A0ABW5IWA9</accession>
<dbReference type="EMBL" id="JBHULT010000006">
    <property type="protein sequence ID" value="MFD2517695.1"/>
    <property type="molecule type" value="Genomic_DNA"/>
</dbReference>
<keyword evidence="3" id="KW-1185">Reference proteome</keyword>